<dbReference type="Proteomes" id="UP000077266">
    <property type="component" value="Unassembled WGS sequence"/>
</dbReference>
<dbReference type="InParanoid" id="A0A165B412"/>
<evidence type="ECO:0000313" key="1">
    <source>
        <dbReference type="EMBL" id="KZV79782.1"/>
    </source>
</evidence>
<organism evidence="1 2">
    <name type="scientific">Exidia glandulosa HHB12029</name>
    <dbReference type="NCBI Taxonomy" id="1314781"/>
    <lineage>
        <taxon>Eukaryota</taxon>
        <taxon>Fungi</taxon>
        <taxon>Dikarya</taxon>
        <taxon>Basidiomycota</taxon>
        <taxon>Agaricomycotina</taxon>
        <taxon>Agaricomycetes</taxon>
        <taxon>Auriculariales</taxon>
        <taxon>Exidiaceae</taxon>
        <taxon>Exidia</taxon>
    </lineage>
</organism>
<keyword evidence="2" id="KW-1185">Reference proteome</keyword>
<evidence type="ECO:0000313" key="2">
    <source>
        <dbReference type="Proteomes" id="UP000077266"/>
    </source>
</evidence>
<accession>A0A165B412</accession>
<proteinExistence type="predicted"/>
<name>A0A165B412_EXIGL</name>
<sequence>MATATCSPAATSVFKSVDIVNLILDYAFTHWTLGYAARLVRLTRQSLYCGNHRLYRTLFFGYTAKISTVTKVLDCVARYARPAQLVERLDVLRSIDLSAKNARLNDALKALKTSLADALPRLKQLTTLVLHADIVLPADILADVRLPALRRLSMIIDTTAGSRHPFVGTHYWQLTHLRLNSAPSSNIGLHGSYWQTLGEVTGPESERRDLEYFQGPSWLFAYLIGESGRKKRLAQGSTFFAEEDPGVRDEGLKNGLTTTLLENMCYGDKSIRTVIVDYDVAVRMGNVIRGGYVGEAVRMDHLKHLEISFSQPNHPFYLPMITRAAEHILPRFPALQTLLLRVRIRFIQDDINSEEGELELAKNIHMPLFERACPSLRAIRYSSSQKWWDVGAKAWKSLPCTLFAQASPVDPFTPPVKLGEKDEEFDTEYLEKLYRDVTSSWR</sequence>
<gene>
    <name evidence="1" type="ORF">EXIGLDRAFT_734292</name>
</gene>
<protein>
    <submittedName>
        <fullName evidence="1">Uncharacterized protein</fullName>
    </submittedName>
</protein>
<reference evidence="1 2" key="1">
    <citation type="journal article" date="2016" name="Mol. Biol. Evol.">
        <title>Comparative Genomics of Early-Diverging Mushroom-Forming Fungi Provides Insights into the Origins of Lignocellulose Decay Capabilities.</title>
        <authorList>
            <person name="Nagy L.G."/>
            <person name="Riley R."/>
            <person name="Tritt A."/>
            <person name="Adam C."/>
            <person name="Daum C."/>
            <person name="Floudas D."/>
            <person name="Sun H."/>
            <person name="Yadav J.S."/>
            <person name="Pangilinan J."/>
            <person name="Larsson K.H."/>
            <person name="Matsuura K."/>
            <person name="Barry K."/>
            <person name="Labutti K."/>
            <person name="Kuo R."/>
            <person name="Ohm R.A."/>
            <person name="Bhattacharya S.S."/>
            <person name="Shirouzu T."/>
            <person name="Yoshinaga Y."/>
            <person name="Martin F.M."/>
            <person name="Grigoriev I.V."/>
            <person name="Hibbett D.S."/>
        </authorList>
    </citation>
    <scope>NUCLEOTIDE SEQUENCE [LARGE SCALE GENOMIC DNA]</scope>
    <source>
        <strain evidence="1 2">HHB12029</strain>
    </source>
</reference>
<dbReference type="EMBL" id="KV426565">
    <property type="protein sequence ID" value="KZV79782.1"/>
    <property type="molecule type" value="Genomic_DNA"/>
</dbReference>
<dbReference type="AlphaFoldDB" id="A0A165B412"/>